<proteinExistence type="inferred from homology"/>
<dbReference type="SUPFAM" id="SSF52317">
    <property type="entry name" value="Class I glutamine amidotransferase-like"/>
    <property type="match status" value="1"/>
</dbReference>
<keyword evidence="7" id="KW-0169">Cobalamin biosynthesis</keyword>
<dbReference type="InterPro" id="IPR004484">
    <property type="entry name" value="CbiA/CobB_synth"/>
</dbReference>
<dbReference type="Pfam" id="PF07685">
    <property type="entry name" value="GATase_3"/>
    <property type="match status" value="1"/>
</dbReference>
<dbReference type="PANTHER" id="PTHR43873">
    <property type="entry name" value="COBYRINATE A,C-DIAMIDE SYNTHASE"/>
    <property type="match status" value="1"/>
</dbReference>
<dbReference type="InterPro" id="IPR027417">
    <property type="entry name" value="P-loop_NTPase"/>
</dbReference>
<dbReference type="AlphaFoldDB" id="A0A1I4H8I1"/>
<keyword evidence="6 7" id="KW-0315">Glutamine amidotransferase</keyword>
<protein>
    <recommendedName>
        <fullName evidence="7">Cobyrinate a,c-diamide synthase</fullName>
        <ecNumber evidence="7">6.3.5.11</ecNumber>
    </recommendedName>
    <alternativeName>
        <fullName evidence="7">Cobyrinic acid a,c-diamide synthetase</fullName>
    </alternativeName>
</protein>
<dbReference type="GO" id="GO:0009236">
    <property type="term" value="P:cobalamin biosynthetic process"/>
    <property type="evidence" value="ECO:0007669"/>
    <property type="project" value="UniProtKB-UniRule"/>
</dbReference>
<feature type="domain" description="CobB/CobQ-like glutamine amidotransferase" evidence="9">
    <location>
        <begin position="250"/>
        <end position="445"/>
    </location>
</feature>
<evidence type="ECO:0000259" key="8">
    <source>
        <dbReference type="Pfam" id="PF01656"/>
    </source>
</evidence>
<dbReference type="InterPro" id="IPR029062">
    <property type="entry name" value="Class_I_gatase-like"/>
</dbReference>
<dbReference type="STRING" id="1123291.SAMN04490355_100344"/>
<evidence type="ECO:0000256" key="2">
    <source>
        <dbReference type="ARBA" id="ARBA00022598"/>
    </source>
</evidence>
<feature type="active site" description="Nucleophile" evidence="7">
    <location>
        <position position="332"/>
    </location>
</feature>
<feature type="site" description="Increases nucleophilicity of active site Cys" evidence="7">
    <location>
        <position position="439"/>
    </location>
</feature>
<dbReference type="PROSITE" id="PS51274">
    <property type="entry name" value="GATASE_COBBQ"/>
    <property type="match status" value="1"/>
</dbReference>
<evidence type="ECO:0000256" key="1">
    <source>
        <dbReference type="ARBA" id="ARBA00001946"/>
    </source>
</evidence>
<keyword evidence="4 7" id="KW-0067">ATP-binding</keyword>
<gene>
    <name evidence="7" type="primary">cbiA</name>
    <name evidence="10" type="ORF">SAMN04490355_100344</name>
</gene>
<reference evidence="11" key="1">
    <citation type="submission" date="2016-10" db="EMBL/GenBank/DDBJ databases">
        <authorList>
            <person name="Varghese N."/>
            <person name="Submissions S."/>
        </authorList>
    </citation>
    <scope>NUCLEOTIDE SEQUENCE [LARGE SCALE GENOMIC DNA]</scope>
    <source>
        <strain evidence="11">DSM 13327</strain>
    </source>
</reference>
<dbReference type="Pfam" id="PF01656">
    <property type="entry name" value="CbiA"/>
    <property type="match status" value="1"/>
</dbReference>
<dbReference type="EMBL" id="FOTS01000003">
    <property type="protein sequence ID" value="SFL38612.1"/>
    <property type="molecule type" value="Genomic_DNA"/>
</dbReference>
<keyword evidence="3 7" id="KW-0547">Nucleotide-binding</keyword>
<keyword evidence="5 7" id="KW-0460">Magnesium</keyword>
<dbReference type="OrthoDB" id="9764035at2"/>
<dbReference type="HAMAP" id="MF_00027">
    <property type="entry name" value="CobB_CbiA"/>
    <property type="match status" value="1"/>
</dbReference>
<comment type="domain">
    <text evidence="7">Comprises of two domains. The C-terminal domain contains the binding site for glutamine and catalyzes the hydrolysis of this substrate to glutamate and ammonia. The N-terminal domain is anticipated to bind ATP and cobyrinate and catalyzes the ultimate synthesis of the diamide product. The ammonia produced via the glutaminase domain is probably translocated to the adjacent domain via a molecular tunnel, where it reacts with an activated intermediate.</text>
</comment>
<evidence type="ECO:0000256" key="7">
    <source>
        <dbReference type="HAMAP-Rule" id="MF_00027"/>
    </source>
</evidence>
<dbReference type="PANTHER" id="PTHR43873:SF1">
    <property type="entry name" value="COBYRINATE A,C-DIAMIDE SYNTHASE"/>
    <property type="match status" value="1"/>
</dbReference>
<evidence type="ECO:0000256" key="6">
    <source>
        <dbReference type="ARBA" id="ARBA00022962"/>
    </source>
</evidence>
<evidence type="ECO:0000313" key="10">
    <source>
        <dbReference type="EMBL" id="SFL38612.1"/>
    </source>
</evidence>
<dbReference type="NCBIfam" id="NF002204">
    <property type="entry name" value="PRK01077.1"/>
    <property type="match status" value="1"/>
</dbReference>
<dbReference type="EC" id="6.3.5.11" evidence="7"/>
<dbReference type="Proteomes" id="UP000199520">
    <property type="component" value="Unassembled WGS sequence"/>
</dbReference>
<name>A0A1I4H8I1_9FIRM</name>
<organism evidence="10 11">
    <name type="scientific">Pelosinus propionicus DSM 13327</name>
    <dbReference type="NCBI Taxonomy" id="1123291"/>
    <lineage>
        <taxon>Bacteria</taxon>
        <taxon>Bacillati</taxon>
        <taxon>Bacillota</taxon>
        <taxon>Negativicutes</taxon>
        <taxon>Selenomonadales</taxon>
        <taxon>Sporomusaceae</taxon>
        <taxon>Pelosinus</taxon>
    </lineage>
</organism>
<evidence type="ECO:0000259" key="9">
    <source>
        <dbReference type="Pfam" id="PF07685"/>
    </source>
</evidence>
<dbReference type="NCBIfam" id="TIGR00379">
    <property type="entry name" value="cobB"/>
    <property type="match status" value="1"/>
</dbReference>
<dbReference type="CDD" id="cd03130">
    <property type="entry name" value="GATase1_CobB"/>
    <property type="match status" value="1"/>
</dbReference>
<comment type="pathway">
    <text evidence="7">Cofactor biosynthesis; adenosylcobalamin biosynthesis; cob(II)yrinate a,c-diamide from sirohydrochlorin (anaerobic route): step 10/10.</text>
</comment>
<dbReference type="InterPro" id="IPR011698">
    <property type="entry name" value="GATase_3"/>
</dbReference>
<comment type="cofactor">
    <cofactor evidence="1 7">
        <name>Mg(2+)</name>
        <dbReference type="ChEBI" id="CHEBI:18420"/>
    </cofactor>
</comment>
<evidence type="ECO:0000313" key="11">
    <source>
        <dbReference type="Proteomes" id="UP000199520"/>
    </source>
</evidence>
<evidence type="ECO:0000256" key="3">
    <source>
        <dbReference type="ARBA" id="ARBA00022741"/>
    </source>
</evidence>
<keyword evidence="2 7" id="KW-0436">Ligase</keyword>
<dbReference type="InterPro" id="IPR002586">
    <property type="entry name" value="CobQ/CobB/MinD/ParA_Nub-bd_dom"/>
</dbReference>
<dbReference type="GO" id="GO:0042242">
    <property type="term" value="F:cobyrinic acid a,c-diamide synthase activity"/>
    <property type="evidence" value="ECO:0007669"/>
    <property type="project" value="UniProtKB-UniRule"/>
</dbReference>
<comment type="similarity">
    <text evidence="7">Belongs to the CobB/CbiA family.</text>
</comment>
<dbReference type="SUPFAM" id="SSF52540">
    <property type="entry name" value="P-loop containing nucleoside triphosphate hydrolases"/>
    <property type="match status" value="1"/>
</dbReference>
<evidence type="ECO:0000256" key="5">
    <source>
        <dbReference type="ARBA" id="ARBA00022842"/>
    </source>
</evidence>
<comment type="catalytic activity">
    <reaction evidence="7">
        <text>cob(II)yrinate + 2 L-glutamine + 2 ATP + 2 H2O = cob(II)yrinate a,c diamide + 2 L-glutamate + 2 ADP + 2 phosphate + 2 H(+)</text>
        <dbReference type="Rhea" id="RHEA:26289"/>
        <dbReference type="ChEBI" id="CHEBI:15377"/>
        <dbReference type="ChEBI" id="CHEBI:15378"/>
        <dbReference type="ChEBI" id="CHEBI:29985"/>
        <dbReference type="ChEBI" id="CHEBI:30616"/>
        <dbReference type="ChEBI" id="CHEBI:43474"/>
        <dbReference type="ChEBI" id="CHEBI:58359"/>
        <dbReference type="ChEBI" id="CHEBI:58537"/>
        <dbReference type="ChEBI" id="CHEBI:58894"/>
        <dbReference type="ChEBI" id="CHEBI:456216"/>
        <dbReference type="EC" id="6.3.5.11"/>
    </reaction>
</comment>
<sequence length="464" mass="50834">MSHFKIPRIIIAGTNSGVGKTTIVTGILAALKQKGLTVQSYKVGPDYIDPGYHQLASGKAAHNLDTWLIPADKLVPIFAKTALDNDIVIIEGVMGLYDGGRTGISSTAAIAKLLDAPVILVIDAKSIGESAAAIALGFKMYDQEVNLAGVIINRLGSKNHQNMICEALEKIKIPVLGCIYRNEALHMPERHLGLTPVTEHDAYGMMSQLQEQISAQVDLEELLKIAYQSSTLNTKSERTNDFHQSPLHVRIGVAQDEAFSFYYPESLDVLKALGAEIIPFSPINDSALPPVDGLIFGGGFPEMFVNELTNNTSMHESIRQACREGMPLYAECGGFMYLTKKIIDFNGQGYNMVGVIPANCNMQSKLQTVGYVEATALTDSVLCAAGDVLRGHEFHFSQMTHDDDIQESFPWAFEFKKTRTGAVYSGGYAEKNIVASYLHMHFAGNEQNALRFLTKCMEFKQGRK</sequence>
<dbReference type="GO" id="GO:0005524">
    <property type="term" value="F:ATP binding"/>
    <property type="evidence" value="ECO:0007669"/>
    <property type="project" value="UniProtKB-UniRule"/>
</dbReference>
<accession>A0A1I4H8I1</accession>
<dbReference type="Gene3D" id="3.40.50.880">
    <property type="match status" value="1"/>
</dbReference>
<comment type="function">
    <text evidence="7">Catalyzes the ATP-dependent amidation of the two carboxylate groups at positions a and c of cobyrinate, using either L-glutamine or ammonia as the nitrogen source.</text>
</comment>
<dbReference type="RefSeq" id="WP_090932455.1">
    <property type="nucleotide sequence ID" value="NZ_FOTS01000003.1"/>
</dbReference>
<feature type="domain" description="CobQ/CobB/MinD/ParA nucleotide binding" evidence="8">
    <location>
        <begin position="9"/>
        <end position="191"/>
    </location>
</feature>
<dbReference type="UniPathway" id="UPA00148">
    <property type="reaction ID" value="UER00231"/>
</dbReference>
<comment type="miscellaneous">
    <text evidence="7">The a and c carboxylates of cobyrinate are activated for nucleophilic attack via formation of a phosphorylated intermediate by ATP. CbiA catalyzes first the amidation of the c-carboxylate, and then that of the a-carboxylate.</text>
</comment>
<evidence type="ECO:0000256" key="4">
    <source>
        <dbReference type="ARBA" id="ARBA00022840"/>
    </source>
</evidence>
<dbReference type="CDD" id="cd05388">
    <property type="entry name" value="CobB_N"/>
    <property type="match status" value="1"/>
</dbReference>
<dbReference type="Gene3D" id="3.40.50.300">
    <property type="entry name" value="P-loop containing nucleotide triphosphate hydrolases"/>
    <property type="match status" value="2"/>
</dbReference>
<keyword evidence="11" id="KW-1185">Reference proteome</keyword>